<keyword evidence="3 5" id="KW-0863">Zinc-finger</keyword>
<dbReference type="GO" id="GO:0005096">
    <property type="term" value="F:GTPase activator activity"/>
    <property type="evidence" value="ECO:0007669"/>
    <property type="project" value="UniProtKB-KW"/>
</dbReference>
<dbReference type="STRING" id="478820.A0A196SB56"/>
<dbReference type="Gene3D" id="1.10.220.150">
    <property type="entry name" value="Arf GTPase activating protein"/>
    <property type="match status" value="1"/>
</dbReference>
<keyword evidence="1" id="KW-0343">GTPase activation</keyword>
<gene>
    <name evidence="7" type="ORF">AV274_5017</name>
</gene>
<evidence type="ECO:0000313" key="8">
    <source>
        <dbReference type="Proteomes" id="UP000078348"/>
    </source>
</evidence>
<dbReference type="PANTHER" id="PTHR46395:SF1">
    <property type="entry name" value="ADP-RIBOSYLATION FACTOR GTPASE-ACTIVATING PROTEIN 1"/>
    <property type="match status" value="1"/>
</dbReference>
<evidence type="ECO:0000256" key="2">
    <source>
        <dbReference type="ARBA" id="ARBA00022723"/>
    </source>
</evidence>
<evidence type="ECO:0000313" key="7">
    <source>
        <dbReference type="EMBL" id="OAO13342.1"/>
    </source>
</evidence>
<reference evidence="7 8" key="1">
    <citation type="submission" date="2016-05" db="EMBL/GenBank/DDBJ databases">
        <title>Nuclear genome of Blastocystis sp. subtype 1 NandII.</title>
        <authorList>
            <person name="Gentekaki E."/>
            <person name="Curtis B."/>
            <person name="Stairs C."/>
            <person name="Eme L."/>
            <person name="Herman E."/>
            <person name="Klimes V."/>
            <person name="Arias M.C."/>
            <person name="Elias M."/>
            <person name="Hilliou F."/>
            <person name="Klute M."/>
            <person name="Malik S.-B."/>
            <person name="Pightling A."/>
            <person name="Rachubinski R."/>
            <person name="Salas D."/>
            <person name="Schlacht A."/>
            <person name="Suga H."/>
            <person name="Archibald J."/>
            <person name="Ball S.G."/>
            <person name="Clark G."/>
            <person name="Dacks J."/>
            <person name="Van Der Giezen M."/>
            <person name="Tsaousis A."/>
            <person name="Roger A."/>
        </authorList>
    </citation>
    <scope>NUCLEOTIDE SEQUENCE [LARGE SCALE GENOMIC DNA]</scope>
    <source>
        <strain evidence="8">ATCC 50177 / NandII</strain>
    </source>
</reference>
<dbReference type="SMART" id="SM00105">
    <property type="entry name" value="ArfGap"/>
    <property type="match status" value="1"/>
</dbReference>
<dbReference type="EMBL" id="LXWW01000421">
    <property type="protein sequence ID" value="OAO13342.1"/>
    <property type="molecule type" value="Genomic_DNA"/>
</dbReference>
<evidence type="ECO:0000259" key="6">
    <source>
        <dbReference type="PROSITE" id="PS50115"/>
    </source>
</evidence>
<dbReference type="Proteomes" id="UP000078348">
    <property type="component" value="Unassembled WGS sequence"/>
</dbReference>
<dbReference type="GO" id="GO:0030100">
    <property type="term" value="P:regulation of endocytosis"/>
    <property type="evidence" value="ECO:0007669"/>
    <property type="project" value="TreeGrafter"/>
</dbReference>
<dbReference type="CDD" id="cd08830">
    <property type="entry name" value="ArfGap_ArfGap1"/>
    <property type="match status" value="1"/>
</dbReference>
<dbReference type="InterPro" id="IPR037278">
    <property type="entry name" value="ARFGAP/RecO"/>
</dbReference>
<accession>A0A196SB56</accession>
<proteinExistence type="predicted"/>
<dbReference type="GO" id="GO:0008270">
    <property type="term" value="F:zinc ion binding"/>
    <property type="evidence" value="ECO:0007669"/>
    <property type="project" value="UniProtKB-KW"/>
</dbReference>
<dbReference type="Pfam" id="PF01412">
    <property type="entry name" value="ArfGap"/>
    <property type="match status" value="1"/>
</dbReference>
<dbReference type="FunFam" id="1.10.220.150:FF:000014">
    <property type="entry name" value="ADP-ribosylation factor GTPase-activating protein"/>
    <property type="match status" value="1"/>
</dbReference>
<dbReference type="OrthoDB" id="983479at2759"/>
<sequence length="288" mass="31726">MSRMPIEVYNELRQLPGNNVCADCGAARPQWASVTYGTFICLECSGKHRGLGVHISFVRSAQMDSWSEKEIQAMRVGGNQNLNDFFAKYNIPKNATIKQKYNSPAAELYREIIKAKVEGREPPTELPRPMEAFPVEVSAEDPNGVQLQEEAQRRLNAKFGEGGLANQACGSSPLPPKEESLFPEEVTKVVDDLTKSLTTMGSQVVQTIKDAKITDTIQSGVTKVTTTLQDPEFQENVKQRAQAGWSWLSSTASSLWSAARDTATSLVNEFNEQPANAEAKTEVKPETL</sequence>
<organism evidence="7 8">
    <name type="scientific">Blastocystis sp. subtype 1 (strain ATCC 50177 / NandII)</name>
    <dbReference type="NCBI Taxonomy" id="478820"/>
    <lineage>
        <taxon>Eukaryota</taxon>
        <taxon>Sar</taxon>
        <taxon>Stramenopiles</taxon>
        <taxon>Bigyra</taxon>
        <taxon>Opalozoa</taxon>
        <taxon>Opalinata</taxon>
        <taxon>Blastocystidae</taxon>
        <taxon>Blastocystis</taxon>
    </lineage>
</organism>
<feature type="domain" description="Arf-GAP" evidence="6">
    <location>
        <begin position="6"/>
        <end position="122"/>
    </location>
</feature>
<dbReference type="GO" id="GO:0000139">
    <property type="term" value="C:Golgi membrane"/>
    <property type="evidence" value="ECO:0007669"/>
    <property type="project" value="TreeGrafter"/>
</dbReference>
<evidence type="ECO:0000256" key="5">
    <source>
        <dbReference type="PROSITE-ProRule" id="PRU00288"/>
    </source>
</evidence>
<protein>
    <submittedName>
        <fullName evidence="7">ARF-GAP protein</fullName>
    </submittedName>
</protein>
<keyword evidence="8" id="KW-1185">Reference proteome</keyword>
<dbReference type="GO" id="GO:0032012">
    <property type="term" value="P:regulation of ARF protein signal transduction"/>
    <property type="evidence" value="ECO:0007669"/>
    <property type="project" value="TreeGrafter"/>
</dbReference>
<comment type="caution">
    <text evidence="7">The sequence shown here is derived from an EMBL/GenBank/DDBJ whole genome shotgun (WGS) entry which is preliminary data.</text>
</comment>
<keyword evidence="4" id="KW-0862">Zinc</keyword>
<dbReference type="AlphaFoldDB" id="A0A196SB56"/>
<evidence type="ECO:0000256" key="1">
    <source>
        <dbReference type="ARBA" id="ARBA00022468"/>
    </source>
</evidence>
<dbReference type="InterPro" id="IPR038508">
    <property type="entry name" value="ArfGAP_dom_sf"/>
</dbReference>
<dbReference type="PRINTS" id="PR00405">
    <property type="entry name" value="REVINTRACTNG"/>
</dbReference>
<dbReference type="PANTHER" id="PTHR46395">
    <property type="entry name" value="ADP-RIBOSYLATION FACTOR GTPASE-ACTIVATING PROTEIN 1"/>
    <property type="match status" value="1"/>
</dbReference>
<dbReference type="InterPro" id="IPR001164">
    <property type="entry name" value="ArfGAP_dom"/>
</dbReference>
<dbReference type="SUPFAM" id="SSF57863">
    <property type="entry name" value="ArfGap/RecO-like zinc finger"/>
    <property type="match status" value="1"/>
</dbReference>
<name>A0A196SB56_BLAHN</name>
<dbReference type="PROSITE" id="PS50115">
    <property type="entry name" value="ARFGAP"/>
    <property type="match status" value="1"/>
</dbReference>
<evidence type="ECO:0000256" key="4">
    <source>
        <dbReference type="ARBA" id="ARBA00022833"/>
    </source>
</evidence>
<evidence type="ECO:0000256" key="3">
    <source>
        <dbReference type="ARBA" id="ARBA00022771"/>
    </source>
</evidence>
<keyword evidence="2" id="KW-0479">Metal-binding</keyword>